<name>A0A3A4K2U3_9NOCA</name>
<dbReference type="AlphaFoldDB" id="A0A3A4K2U3"/>
<proteinExistence type="predicted"/>
<dbReference type="SUPFAM" id="SSF51679">
    <property type="entry name" value="Bacterial luciferase-like"/>
    <property type="match status" value="1"/>
</dbReference>
<comment type="caution">
    <text evidence="6">The sequence shown here is derived from an EMBL/GenBank/DDBJ whole genome shotgun (WGS) entry which is preliminary data.</text>
</comment>
<keyword evidence="1" id="KW-0285">Flavoprotein</keyword>
<dbReference type="PANTHER" id="PTHR42847">
    <property type="entry name" value="ALKANESULFONATE MONOOXYGENASE"/>
    <property type="match status" value="1"/>
</dbReference>
<dbReference type="InterPro" id="IPR036661">
    <property type="entry name" value="Luciferase-like_sf"/>
</dbReference>
<dbReference type="Pfam" id="PF00296">
    <property type="entry name" value="Bac_luciferase"/>
    <property type="match status" value="1"/>
</dbReference>
<dbReference type="GO" id="GO:0008726">
    <property type="term" value="F:alkanesulfonate monooxygenase activity"/>
    <property type="evidence" value="ECO:0007669"/>
    <property type="project" value="TreeGrafter"/>
</dbReference>
<dbReference type="Gene3D" id="3.20.20.30">
    <property type="entry name" value="Luciferase-like domain"/>
    <property type="match status" value="1"/>
</dbReference>
<keyword evidence="7" id="KW-1185">Reference proteome</keyword>
<gene>
    <name evidence="6" type="ORF">D5S18_26610</name>
</gene>
<dbReference type="RefSeq" id="WP_120043831.1">
    <property type="nucleotide sequence ID" value="NZ_QZFU01000036.1"/>
</dbReference>
<evidence type="ECO:0000313" key="7">
    <source>
        <dbReference type="Proteomes" id="UP000266677"/>
    </source>
</evidence>
<evidence type="ECO:0000256" key="2">
    <source>
        <dbReference type="ARBA" id="ARBA00022643"/>
    </source>
</evidence>
<dbReference type="InterPro" id="IPR050172">
    <property type="entry name" value="SsuD_RutA_monooxygenase"/>
</dbReference>
<keyword evidence="2" id="KW-0288">FMN</keyword>
<dbReference type="OrthoDB" id="4566556at2"/>
<evidence type="ECO:0000256" key="1">
    <source>
        <dbReference type="ARBA" id="ARBA00022630"/>
    </source>
</evidence>
<evidence type="ECO:0000259" key="5">
    <source>
        <dbReference type="Pfam" id="PF00296"/>
    </source>
</evidence>
<keyword evidence="4" id="KW-0503">Monooxygenase</keyword>
<dbReference type="PANTHER" id="PTHR42847:SF4">
    <property type="entry name" value="ALKANESULFONATE MONOOXYGENASE-RELATED"/>
    <property type="match status" value="1"/>
</dbReference>
<evidence type="ECO:0000256" key="4">
    <source>
        <dbReference type="ARBA" id="ARBA00023033"/>
    </source>
</evidence>
<protein>
    <submittedName>
        <fullName evidence="6">LLM class flavin-dependent oxidoreductase</fullName>
    </submittedName>
</protein>
<dbReference type="GO" id="GO:0046306">
    <property type="term" value="P:alkanesulfonate catabolic process"/>
    <property type="evidence" value="ECO:0007669"/>
    <property type="project" value="TreeGrafter"/>
</dbReference>
<evidence type="ECO:0000313" key="6">
    <source>
        <dbReference type="EMBL" id="RJO70774.1"/>
    </source>
</evidence>
<reference evidence="6 7" key="1">
    <citation type="submission" date="2018-09" db="EMBL/GenBank/DDBJ databases">
        <title>YIM PH21274 draft genome.</title>
        <authorList>
            <person name="Miao C."/>
        </authorList>
    </citation>
    <scope>NUCLEOTIDE SEQUENCE [LARGE SCALE GENOMIC DNA]</scope>
    <source>
        <strain evidence="6 7">YIM PH 21724</strain>
    </source>
</reference>
<accession>A0A3A4K2U3</accession>
<organism evidence="6 7">
    <name type="scientific">Nocardia panacis</name>
    <dbReference type="NCBI Taxonomy" id="2340916"/>
    <lineage>
        <taxon>Bacteria</taxon>
        <taxon>Bacillati</taxon>
        <taxon>Actinomycetota</taxon>
        <taxon>Actinomycetes</taxon>
        <taxon>Mycobacteriales</taxon>
        <taxon>Nocardiaceae</taxon>
        <taxon>Nocardia</taxon>
    </lineage>
</organism>
<feature type="domain" description="Luciferase-like" evidence="5">
    <location>
        <begin position="14"/>
        <end position="221"/>
    </location>
</feature>
<evidence type="ECO:0000256" key="3">
    <source>
        <dbReference type="ARBA" id="ARBA00023002"/>
    </source>
</evidence>
<dbReference type="Proteomes" id="UP000266677">
    <property type="component" value="Unassembled WGS sequence"/>
</dbReference>
<dbReference type="EMBL" id="QZFU01000036">
    <property type="protein sequence ID" value="RJO70774.1"/>
    <property type="molecule type" value="Genomic_DNA"/>
</dbReference>
<sequence>MVDLDIGVLLPTLATHDGSLGDVAAAARHAEELGFESVWVVDQLIAGTGIPVLESLTSLAAAAAVTSRIRLGVGVLVLPLRPLAWTAKQVASLQHLSGDRLLLGVGIGGDRHDRSWAAAGVPVRERGRRTDDALRLLPDLISGKPTHINSAAIQLSPPATVPPIIIGGMSDAAVRRAAAHDGWFLLGPSDGIPAHRVRLEAAANGRATPPLTANAMVAIQGDPALPDHPAILNSLSDPDGMFGIPVEHVESSLAHGDTGVIAEHLNAFAVQGAGRVVVTLVAGDWFRQAELLAQACGLL</sequence>
<keyword evidence="3" id="KW-0560">Oxidoreductase</keyword>
<dbReference type="InterPro" id="IPR011251">
    <property type="entry name" value="Luciferase-like_dom"/>
</dbReference>